<name>A0ABS2MAX3_9ACTN</name>
<dbReference type="SUPFAM" id="SSF46894">
    <property type="entry name" value="C-terminal effector domain of the bipartite response regulators"/>
    <property type="match status" value="1"/>
</dbReference>
<evidence type="ECO:0000256" key="3">
    <source>
        <dbReference type="ARBA" id="ARBA00023163"/>
    </source>
</evidence>
<dbReference type="RefSeq" id="WP_193669457.1">
    <property type="nucleotide sequence ID" value="NZ_JACDTV010000009.1"/>
</dbReference>
<dbReference type="Gene3D" id="1.10.10.10">
    <property type="entry name" value="Winged helix-like DNA-binding domain superfamily/Winged helix DNA-binding domain"/>
    <property type="match status" value="1"/>
</dbReference>
<accession>A0ABS2MAX3</accession>
<dbReference type="Gene3D" id="1.25.40.10">
    <property type="entry name" value="Tetratricopeptide repeat domain"/>
    <property type="match status" value="1"/>
</dbReference>
<dbReference type="PANTHER" id="PTHR44688">
    <property type="entry name" value="DNA-BINDING TRANSCRIPTIONAL ACTIVATOR DEVR_DOSR"/>
    <property type="match status" value="1"/>
</dbReference>
<keyword evidence="6" id="KW-1185">Reference proteome</keyword>
<dbReference type="InterPro" id="IPR011990">
    <property type="entry name" value="TPR-like_helical_dom_sf"/>
</dbReference>
<sequence length="330" mass="33913">MPHTRSGGPTTRIAATTPLQHAGSLLRAGRVRDAASALAALAATTPSGHTDQAGLLAARAEVLLGRGDLTTAATLVAPLLALVAAPGPSGQAGAAVAHHALGELAAAAGDVDSSVEHHARAGVLAPGADPEQLPWRANQALALARARRSEDAARQARAHLRVGRAVGSAYAVAHGLRALATVSPTTEGVGLLEEARAALAPIDAARLAAQVDTDLAGLLVLSGSGSSLQVLRLLRDAETYAAQEGLWPLRQRARRLLDLVGAGTESRSEALAALTLAERRVAELAVQGLSNREIATALVVTVKAVEWHLSRVYRKVQITSRRELAGALMS</sequence>
<dbReference type="EMBL" id="JAFBBZ010000001">
    <property type="protein sequence ID" value="MBM7508338.1"/>
    <property type="molecule type" value="Genomic_DNA"/>
</dbReference>
<dbReference type="CDD" id="cd06170">
    <property type="entry name" value="LuxR_C_like"/>
    <property type="match status" value="1"/>
</dbReference>
<evidence type="ECO:0000259" key="4">
    <source>
        <dbReference type="PROSITE" id="PS50043"/>
    </source>
</evidence>
<evidence type="ECO:0000313" key="5">
    <source>
        <dbReference type="EMBL" id="MBM7508338.1"/>
    </source>
</evidence>
<evidence type="ECO:0000256" key="1">
    <source>
        <dbReference type="ARBA" id="ARBA00023015"/>
    </source>
</evidence>
<evidence type="ECO:0000256" key="2">
    <source>
        <dbReference type="ARBA" id="ARBA00023125"/>
    </source>
</evidence>
<keyword evidence="2" id="KW-0238">DNA-binding</keyword>
<evidence type="ECO:0000313" key="6">
    <source>
        <dbReference type="Proteomes" id="UP000732378"/>
    </source>
</evidence>
<proteinExistence type="predicted"/>
<dbReference type="SMART" id="SM00421">
    <property type="entry name" value="HTH_LUXR"/>
    <property type="match status" value="1"/>
</dbReference>
<comment type="caution">
    <text evidence="5">The sequence shown here is derived from an EMBL/GenBank/DDBJ whole genome shotgun (WGS) entry which is preliminary data.</text>
</comment>
<keyword evidence="3" id="KW-0804">Transcription</keyword>
<dbReference type="InterPro" id="IPR016032">
    <property type="entry name" value="Sig_transdc_resp-reg_C-effctor"/>
</dbReference>
<keyword evidence="1" id="KW-0805">Transcription regulation</keyword>
<dbReference type="PROSITE" id="PS50043">
    <property type="entry name" value="HTH_LUXR_2"/>
    <property type="match status" value="1"/>
</dbReference>
<dbReference type="Proteomes" id="UP000732378">
    <property type="component" value="Unassembled WGS sequence"/>
</dbReference>
<dbReference type="InterPro" id="IPR000792">
    <property type="entry name" value="Tscrpt_reg_LuxR_C"/>
</dbReference>
<protein>
    <submittedName>
        <fullName evidence="5">ATP/maltotriose-dependent transcriptional regulator MalT</fullName>
    </submittedName>
</protein>
<gene>
    <name evidence="5" type="ORF">JOE61_002152</name>
</gene>
<dbReference type="SUPFAM" id="SSF48452">
    <property type="entry name" value="TPR-like"/>
    <property type="match status" value="1"/>
</dbReference>
<reference evidence="5 6" key="1">
    <citation type="submission" date="2021-01" db="EMBL/GenBank/DDBJ databases">
        <title>Sequencing the genomes of 1000 actinobacteria strains.</title>
        <authorList>
            <person name="Klenk H.-P."/>
        </authorList>
    </citation>
    <scope>NUCLEOTIDE SEQUENCE [LARGE SCALE GENOMIC DNA]</scope>
    <source>
        <strain evidence="5 6">DSM 18239</strain>
    </source>
</reference>
<dbReference type="PRINTS" id="PR00038">
    <property type="entry name" value="HTHLUXR"/>
</dbReference>
<dbReference type="Pfam" id="PF00196">
    <property type="entry name" value="GerE"/>
    <property type="match status" value="1"/>
</dbReference>
<feature type="domain" description="HTH luxR-type" evidence="4">
    <location>
        <begin position="267"/>
        <end position="330"/>
    </location>
</feature>
<dbReference type="PANTHER" id="PTHR44688:SF16">
    <property type="entry name" value="DNA-BINDING TRANSCRIPTIONAL ACTIVATOR DEVR_DOSR"/>
    <property type="match status" value="1"/>
</dbReference>
<dbReference type="InterPro" id="IPR036388">
    <property type="entry name" value="WH-like_DNA-bd_sf"/>
</dbReference>
<organism evidence="5 6">
    <name type="scientific">Nocardioides salarius</name>
    <dbReference type="NCBI Taxonomy" id="374513"/>
    <lineage>
        <taxon>Bacteria</taxon>
        <taxon>Bacillati</taxon>
        <taxon>Actinomycetota</taxon>
        <taxon>Actinomycetes</taxon>
        <taxon>Propionibacteriales</taxon>
        <taxon>Nocardioidaceae</taxon>
        <taxon>Nocardioides</taxon>
    </lineage>
</organism>